<dbReference type="Gene3D" id="3.40.50.300">
    <property type="entry name" value="P-loop containing nucleotide triphosphate hydrolases"/>
    <property type="match status" value="2"/>
</dbReference>
<protein>
    <recommendedName>
        <fullName evidence="1">RNA helicase</fullName>
        <ecNumber evidence="1">3.6.4.13</ecNumber>
    </recommendedName>
</protein>
<dbReference type="GO" id="GO:0005524">
    <property type="term" value="F:ATP binding"/>
    <property type="evidence" value="ECO:0007669"/>
    <property type="project" value="UniProtKB-KW"/>
</dbReference>
<sequence>MVIDEADRMLDMGFEPQIRRLLSTRYGMPQARDHERQTSLFSATFPQEVVRLATNLLRGPVCLSLSISSESSNNIIQVPRWGGTSARTSPLQELRALEARIPVEIIQSVELIRAKNNAPADSTLDSFDFQPTGNMANYDRRPRVERQILLKRIVDLYQGNLKNKGILRIIVFCNTKRDVDWVESYLYRAGVAAAAIHSDKSQMHRNKTVNGFRSGSINVLVGTSFPCLNSIMKSKTLADELLACVRLQRRLSLAVAASDLSQTCVASRGLDFPSVDLVINVGLPTSLPDYVHRIGRTGRLGQQGKSITLVTESELTLEPGNFSSWYEPCLSCINPEYPP</sequence>
<dbReference type="CDD" id="cd18787">
    <property type="entry name" value="SF2_C_DEAD"/>
    <property type="match status" value="1"/>
</dbReference>
<evidence type="ECO:0000256" key="4">
    <source>
        <dbReference type="ARBA" id="ARBA00022806"/>
    </source>
</evidence>
<dbReference type="PANTHER" id="PTHR47958">
    <property type="entry name" value="ATP-DEPENDENT RNA HELICASE DBP3"/>
    <property type="match status" value="1"/>
</dbReference>
<dbReference type="InterPro" id="IPR014001">
    <property type="entry name" value="Helicase_ATP-bd"/>
</dbReference>
<dbReference type="PROSITE" id="PS51192">
    <property type="entry name" value="HELICASE_ATP_BIND_1"/>
    <property type="match status" value="1"/>
</dbReference>
<dbReference type="OrthoDB" id="6263093at2759"/>
<dbReference type="Pfam" id="PF00271">
    <property type="entry name" value="Helicase_C"/>
    <property type="match status" value="2"/>
</dbReference>
<evidence type="ECO:0000256" key="1">
    <source>
        <dbReference type="ARBA" id="ARBA00012552"/>
    </source>
</evidence>
<evidence type="ECO:0000259" key="8">
    <source>
        <dbReference type="PROSITE" id="PS51194"/>
    </source>
</evidence>
<dbReference type="SMART" id="SM00490">
    <property type="entry name" value="HELICc"/>
    <property type="match status" value="1"/>
</dbReference>
<dbReference type="EMBL" id="CAAALY010045258">
    <property type="protein sequence ID" value="VEL20199.1"/>
    <property type="molecule type" value="Genomic_DNA"/>
</dbReference>
<keyword evidence="3 6" id="KW-0378">Hydrolase</keyword>
<comment type="similarity">
    <text evidence="6">Belongs to the DEAD box helicase family.</text>
</comment>
<dbReference type="GO" id="GO:0003676">
    <property type="term" value="F:nucleic acid binding"/>
    <property type="evidence" value="ECO:0007669"/>
    <property type="project" value="InterPro"/>
</dbReference>
<reference evidence="9" key="1">
    <citation type="submission" date="2018-11" db="EMBL/GenBank/DDBJ databases">
        <authorList>
            <consortium name="Pathogen Informatics"/>
        </authorList>
    </citation>
    <scope>NUCLEOTIDE SEQUENCE</scope>
</reference>
<keyword evidence="10" id="KW-1185">Reference proteome</keyword>
<dbReference type="EC" id="3.6.4.13" evidence="1"/>
<evidence type="ECO:0000256" key="3">
    <source>
        <dbReference type="ARBA" id="ARBA00022801"/>
    </source>
</evidence>
<keyword evidence="4 6" id="KW-0347">Helicase</keyword>
<dbReference type="InterPro" id="IPR001650">
    <property type="entry name" value="Helicase_C-like"/>
</dbReference>
<accession>A0A3S5FDP8</accession>
<dbReference type="SUPFAM" id="SSF52540">
    <property type="entry name" value="P-loop containing nucleoside triphosphate hydrolases"/>
    <property type="match status" value="2"/>
</dbReference>
<proteinExistence type="inferred from homology"/>
<organism evidence="9 10">
    <name type="scientific">Protopolystoma xenopodis</name>
    <dbReference type="NCBI Taxonomy" id="117903"/>
    <lineage>
        <taxon>Eukaryota</taxon>
        <taxon>Metazoa</taxon>
        <taxon>Spiralia</taxon>
        <taxon>Lophotrochozoa</taxon>
        <taxon>Platyhelminthes</taxon>
        <taxon>Monogenea</taxon>
        <taxon>Polyopisthocotylea</taxon>
        <taxon>Polystomatidea</taxon>
        <taxon>Polystomatidae</taxon>
        <taxon>Protopolystoma</taxon>
    </lineage>
</organism>
<dbReference type="InterPro" id="IPR011545">
    <property type="entry name" value="DEAD/DEAH_box_helicase_dom"/>
</dbReference>
<dbReference type="PROSITE" id="PS00039">
    <property type="entry name" value="DEAD_ATP_HELICASE"/>
    <property type="match status" value="1"/>
</dbReference>
<gene>
    <name evidence="9" type="ORF">PXEA_LOCUS13639</name>
</gene>
<evidence type="ECO:0000256" key="5">
    <source>
        <dbReference type="ARBA" id="ARBA00022840"/>
    </source>
</evidence>
<dbReference type="InterPro" id="IPR000629">
    <property type="entry name" value="RNA-helicase_DEAD-box_CS"/>
</dbReference>
<dbReference type="Pfam" id="PF00270">
    <property type="entry name" value="DEAD"/>
    <property type="match status" value="1"/>
</dbReference>
<dbReference type="Proteomes" id="UP000784294">
    <property type="component" value="Unassembled WGS sequence"/>
</dbReference>
<evidence type="ECO:0000259" key="7">
    <source>
        <dbReference type="PROSITE" id="PS51192"/>
    </source>
</evidence>
<dbReference type="GO" id="GO:0003724">
    <property type="term" value="F:RNA helicase activity"/>
    <property type="evidence" value="ECO:0007669"/>
    <property type="project" value="UniProtKB-EC"/>
</dbReference>
<feature type="domain" description="Helicase C-terminal" evidence="8">
    <location>
        <begin position="149"/>
        <end position="339"/>
    </location>
</feature>
<evidence type="ECO:0000256" key="2">
    <source>
        <dbReference type="ARBA" id="ARBA00022741"/>
    </source>
</evidence>
<feature type="domain" description="Helicase ATP-binding" evidence="7">
    <location>
        <begin position="1"/>
        <end position="63"/>
    </location>
</feature>
<dbReference type="PROSITE" id="PS51194">
    <property type="entry name" value="HELICASE_CTER"/>
    <property type="match status" value="1"/>
</dbReference>
<evidence type="ECO:0000313" key="9">
    <source>
        <dbReference type="EMBL" id="VEL20199.1"/>
    </source>
</evidence>
<evidence type="ECO:0000256" key="6">
    <source>
        <dbReference type="RuleBase" id="RU000492"/>
    </source>
</evidence>
<dbReference type="GO" id="GO:0016787">
    <property type="term" value="F:hydrolase activity"/>
    <property type="evidence" value="ECO:0007669"/>
    <property type="project" value="UniProtKB-KW"/>
</dbReference>
<evidence type="ECO:0000313" key="10">
    <source>
        <dbReference type="Proteomes" id="UP000784294"/>
    </source>
</evidence>
<keyword evidence="2 6" id="KW-0547">Nucleotide-binding</keyword>
<comment type="caution">
    <text evidence="9">The sequence shown here is derived from an EMBL/GenBank/DDBJ whole genome shotgun (WGS) entry which is preliminary data.</text>
</comment>
<keyword evidence="5 6" id="KW-0067">ATP-binding</keyword>
<dbReference type="AlphaFoldDB" id="A0A3S5FDP8"/>
<dbReference type="InterPro" id="IPR027417">
    <property type="entry name" value="P-loop_NTPase"/>
</dbReference>
<name>A0A3S5FDP8_9PLAT</name>